<keyword evidence="2" id="KW-0012">Acyltransferase</keyword>
<dbReference type="OrthoDB" id="5492442at2"/>
<dbReference type="InterPro" id="IPR050266">
    <property type="entry name" value="AB_hydrolase_sf"/>
</dbReference>
<protein>
    <submittedName>
        <fullName evidence="2">Putative hydrolase/acyltransferase</fullName>
    </submittedName>
</protein>
<dbReference type="InterPro" id="IPR022742">
    <property type="entry name" value="Hydrolase_4"/>
</dbReference>
<sequence length="302" mass="33201">MTTDPRIAYDEHWAKKGDVSLFVARKRLRERSADQTKRLPVVLVHGSSNSALPTFDLTVPGHPDYSFMDWLALRGWDVWAMDHEGYGRSTVTPGNSDIATGVEDLKATARVIAAETGMSEFNLYGLSSGSLRVAAFAQGAPEHAARIVLDAFVWTGEGSPTLEKRRAGVAQFRASNRRAIDIDYIVGIFLRDGPGTTDPAVAEACARAQLLYDDSVPTGTYLDMTTKLPLVDPDRIAAPTFMVRGEHDSLATMDDLLAFFNRLPTNDKRFAVLPHLAHIATLGKARHVLWNAVDEFFRSGVK</sequence>
<evidence type="ECO:0000259" key="1">
    <source>
        <dbReference type="Pfam" id="PF12146"/>
    </source>
</evidence>
<name>B6JIG0_AFIC5</name>
<keyword evidence="3" id="KW-1185">Reference proteome</keyword>
<dbReference type="eggNOG" id="COG2267">
    <property type="taxonomic scope" value="Bacteria"/>
</dbReference>
<dbReference type="STRING" id="504832.OCA5_c10060"/>
<dbReference type="PANTHER" id="PTHR43798">
    <property type="entry name" value="MONOACYLGLYCEROL LIPASE"/>
    <property type="match status" value="1"/>
</dbReference>
<dbReference type="KEGG" id="oca:OCAR_7093"/>
<dbReference type="AlphaFoldDB" id="B6JIG0"/>
<evidence type="ECO:0000313" key="2">
    <source>
        <dbReference type="EMBL" id="AEI05725.1"/>
    </source>
</evidence>
<dbReference type="Gene3D" id="3.40.50.1820">
    <property type="entry name" value="alpha/beta hydrolase"/>
    <property type="match status" value="1"/>
</dbReference>
<evidence type="ECO:0000313" key="3">
    <source>
        <dbReference type="Proteomes" id="UP000007730"/>
    </source>
</evidence>
<dbReference type="KEGG" id="ocg:OCA5_c10060"/>
<dbReference type="PATRIC" id="fig|504832.7.peg.1068"/>
<gene>
    <name evidence="2" type="ordered locus">OCA5_c10060</name>
</gene>
<proteinExistence type="predicted"/>
<dbReference type="GO" id="GO:0016746">
    <property type="term" value="F:acyltransferase activity"/>
    <property type="evidence" value="ECO:0007669"/>
    <property type="project" value="UniProtKB-KW"/>
</dbReference>
<organism evidence="2 3">
    <name type="scientific">Afipia carboxidovorans (strain ATCC 49405 / DSM 1227 / KCTC 32145 / OM5)</name>
    <name type="common">Oligotropha carboxidovorans</name>
    <dbReference type="NCBI Taxonomy" id="504832"/>
    <lineage>
        <taxon>Bacteria</taxon>
        <taxon>Pseudomonadati</taxon>
        <taxon>Pseudomonadota</taxon>
        <taxon>Alphaproteobacteria</taxon>
        <taxon>Hyphomicrobiales</taxon>
        <taxon>Nitrobacteraceae</taxon>
        <taxon>Afipia</taxon>
    </lineage>
</organism>
<dbReference type="SUPFAM" id="SSF53474">
    <property type="entry name" value="alpha/beta-Hydrolases"/>
    <property type="match status" value="1"/>
</dbReference>
<dbReference type="GO" id="GO:0016787">
    <property type="term" value="F:hydrolase activity"/>
    <property type="evidence" value="ECO:0007669"/>
    <property type="project" value="UniProtKB-KW"/>
</dbReference>
<dbReference type="Pfam" id="PF12146">
    <property type="entry name" value="Hydrolase_4"/>
    <property type="match status" value="1"/>
</dbReference>
<dbReference type="EMBL" id="CP002826">
    <property type="protein sequence ID" value="AEI05725.1"/>
    <property type="molecule type" value="Genomic_DNA"/>
</dbReference>
<keyword evidence="2" id="KW-0378">Hydrolase</keyword>
<reference evidence="2 3" key="1">
    <citation type="journal article" date="2011" name="J. Bacteriol.">
        <title>Complete genome sequences of the chemolithoautotrophic Oligotropha carboxidovorans strains OM4 and OM5.</title>
        <authorList>
            <person name="Volland S."/>
            <person name="Rachinger M."/>
            <person name="Strittmatter A."/>
            <person name="Daniel R."/>
            <person name="Gottschalk G."/>
            <person name="Meyer O."/>
        </authorList>
    </citation>
    <scope>NUCLEOTIDE SEQUENCE [LARGE SCALE GENOMIC DNA]</scope>
    <source>
        <strain evidence="3">ATCC 49405 / DSM 1227 / KCTC 32145 / OM5</strain>
    </source>
</reference>
<dbReference type="RefSeq" id="WP_012564226.1">
    <property type="nucleotide sequence ID" value="NC_011386.1"/>
</dbReference>
<keyword evidence="2" id="KW-0808">Transferase</keyword>
<feature type="domain" description="Serine aminopeptidase S33" evidence="1">
    <location>
        <begin position="67"/>
        <end position="278"/>
    </location>
</feature>
<accession>B6JIG0</accession>
<dbReference type="InterPro" id="IPR029058">
    <property type="entry name" value="AB_hydrolase_fold"/>
</dbReference>
<dbReference type="HOGENOM" id="CLU_078521_0_0_5"/>
<dbReference type="Proteomes" id="UP000007730">
    <property type="component" value="Chromosome"/>
</dbReference>